<evidence type="ECO:0008006" key="5">
    <source>
        <dbReference type="Google" id="ProtNLM"/>
    </source>
</evidence>
<feature type="compositionally biased region" description="Low complexity" evidence="2">
    <location>
        <begin position="1221"/>
        <end position="1237"/>
    </location>
</feature>
<gene>
    <name evidence="3" type="ORF">EV356DRAFT_569634</name>
</gene>
<evidence type="ECO:0000313" key="4">
    <source>
        <dbReference type="Proteomes" id="UP000800092"/>
    </source>
</evidence>
<feature type="region of interest" description="Disordered" evidence="2">
    <location>
        <begin position="975"/>
        <end position="1460"/>
    </location>
</feature>
<feature type="compositionally biased region" description="Polar residues" evidence="2">
    <location>
        <begin position="1355"/>
        <end position="1366"/>
    </location>
</feature>
<evidence type="ECO:0000313" key="3">
    <source>
        <dbReference type="EMBL" id="KAF2231327.1"/>
    </source>
</evidence>
<evidence type="ECO:0000256" key="2">
    <source>
        <dbReference type="SAM" id="MobiDB-lite"/>
    </source>
</evidence>
<dbReference type="Proteomes" id="UP000800092">
    <property type="component" value="Unassembled WGS sequence"/>
</dbReference>
<organism evidence="3 4">
    <name type="scientific">Viridothelium virens</name>
    <name type="common">Speckled blister lichen</name>
    <name type="synonym">Trypethelium virens</name>
    <dbReference type="NCBI Taxonomy" id="1048519"/>
    <lineage>
        <taxon>Eukaryota</taxon>
        <taxon>Fungi</taxon>
        <taxon>Dikarya</taxon>
        <taxon>Ascomycota</taxon>
        <taxon>Pezizomycotina</taxon>
        <taxon>Dothideomycetes</taxon>
        <taxon>Dothideomycetes incertae sedis</taxon>
        <taxon>Trypetheliales</taxon>
        <taxon>Trypetheliaceae</taxon>
        <taxon>Viridothelium</taxon>
    </lineage>
</organism>
<dbReference type="InterPro" id="IPR049150">
    <property type="entry name" value="EFR3_HEAT-like_rpt"/>
</dbReference>
<dbReference type="Pfam" id="PF21072">
    <property type="entry name" value="EFR3"/>
    <property type="match status" value="1"/>
</dbReference>
<feature type="compositionally biased region" description="Polar residues" evidence="2">
    <location>
        <begin position="1255"/>
        <end position="1267"/>
    </location>
</feature>
<dbReference type="SUPFAM" id="SSF48371">
    <property type="entry name" value="ARM repeat"/>
    <property type="match status" value="1"/>
</dbReference>
<accession>A0A6A6H0C8</accession>
<proteinExistence type="inferred from homology"/>
<feature type="compositionally biased region" description="Low complexity" evidence="2">
    <location>
        <begin position="1397"/>
        <end position="1419"/>
    </location>
</feature>
<feature type="region of interest" description="Disordered" evidence="2">
    <location>
        <begin position="1479"/>
        <end position="1498"/>
    </location>
</feature>
<dbReference type="EMBL" id="ML991828">
    <property type="protein sequence ID" value="KAF2231327.1"/>
    <property type="molecule type" value="Genomic_DNA"/>
</dbReference>
<comment type="similarity">
    <text evidence="1">Belongs to the EFR3 family.</text>
</comment>
<dbReference type="PANTHER" id="PTHR47766">
    <property type="entry name" value="PROTEIN EFR3"/>
    <property type="match status" value="1"/>
</dbReference>
<feature type="compositionally biased region" description="Low complexity" evidence="2">
    <location>
        <begin position="873"/>
        <end position="897"/>
    </location>
</feature>
<feature type="compositionally biased region" description="Low complexity" evidence="2">
    <location>
        <begin position="1367"/>
        <end position="1384"/>
    </location>
</feature>
<feature type="compositionally biased region" description="Low complexity" evidence="2">
    <location>
        <begin position="827"/>
        <end position="836"/>
    </location>
</feature>
<feature type="region of interest" description="Disordered" evidence="2">
    <location>
        <begin position="620"/>
        <end position="639"/>
    </location>
</feature>
<feature type="compositionally biased region" description="Polar residues" evidence="2">
    <location>
        <begin position="1069"/>
        <end position="1089"/>
    </location>
</feature>
<keyword evidence="4" id="KW-1185">Reference proteome</keyword>
<feature type="compositionally biased region" description="Pro residues" evidence="2">
    <location>
        <begin position="1191"/>
        <end position="1215"/>
    </location>
</feature>
<dbReference type="GO" id="GO:0072659">
    <property type="term" value="P:protein localization to plasma membrane"/>
    <property type="evidence" value="ECO:0007669"/>
    <property type="project" value="InterPro"/>
</dbReference>
<dbReference type="GO" id="GO:0005886">
    <property type="term" value="C:plasma membrane"/>
    <property type="evidence" value="ECO:0007669"/>
    <property type="project" value="TreeGrafter"/>
</dbReference>
<feature type="region of interest" description="Disordered" evidence="2">
    <location>
        <begin position="1548"/>
        <end position="1572"/>
    </location>
</feature>
<feature type="compositionally biased region" description="Polar residues" evidence="2">
    <location>
        <begin position="900"/>
        <end position="923"/>
    </location>
</feature>
<sequence length="1572" mass="169754">MNTIRQSVRPKHQVLILKCYPKLGRNNQEARPNSSELSYLLYYASTRRSKLQKVGQFLERRTARDVGRGRTGNVQVTLQILKALIEKCPRDLSLFAPFVLRILRNILRSGDIQSCEDTVETFEAFCKHQDPAILAADQEYLKQYEEIVSIYAVFASKDTPVQTKGPTSVPIAIRYRETGLEALKAVVSFESLSADTSKQLGLIVPVVLENLYSKHGSYLALLQAREQEKERLEKEQAFKRRQSSSTMRTAEIDEADPIAASGTTADADKLAEEEVGCLALSVLRVIFNVVNRSQLRIATSAVVRFLTKRIEAQSSAKNGFLSLPENNWPVALFEVICRSAPVQDHFVIVVTTVETLVRSPIIEADLPKQLLLATIIGCLLSSDINFIGLSIMDVLVGFVQHILLILQLGGKDSALVPHGQQVDVIGNEGFPSTSQQHMASAKSQASPVVEVVKDPSQTRVELLEQLRRCIADLATHVYYTDQISDMVSAILSRLKPSSRSSIINSASAIENPIGTVDAIADSASINEKPNTDGFFSFDTARVTAMLAVKDILLVANKRDSQGSLVAGSRNRISFSVWEGTQWLLRDPNYLARRAYVDALLTWLKFETTRKDLEVKDKRLASQGKSGKNGDTLAKRAASNASREKGLKSVRSSFLQLLHLAIYENAQQYCDVESEILLLHLLLASLVQKLGVNAARSGLPMIWRLQEDIPTVESPIYKIHMGSLVHGYLWALIEYFNLEGSRIGNEIEREISRRRTTGVWAKSIQIPPLSLDKTLTVPATPLTETLSSSIVVSTSLRPFDHRETLIDYISAAYGASLSSPPSSPPGSPGRSSISMPGLASSYSNMQTSTHEPPQLPAKIREQLLSDWSRESCIATTASDSPSSSSVTGSKTGKSTGGPRQQFLTTNGDTTDNIPPLPQNESRFYSTHHVYEQHNRSKSPNRGSIVESSSASRSTPRVDDLKRFLASPVMVGGTGGAFPIVLRRPRSRRDADPDDTASDSMVSAGEISASEYSYRGTPTPSQRVAGPKDRMEETSAPEGGDANASYEALLLSQRRASEYQDTIGDAPELSPSPNVATFPASISSRPQTASTEKPDSAEGHTPTPSREANIVPTSPPRPSSALGHYHVTADEAPIPEPESAASDVPPVPPLPRGLSTQNYNIPGAFPQTPGLDGPNSAFGEVENRQAEALQTTSPPPNDSDHTVPPPRPTIKSPPPDPQSSIVAKAKSAALATTTTDPTKTSPPPQPQNLAQPHAGHSRNTSADLANTQEASDERSAMALLRGAQQQLARADDKTAAKTSARTGSPVRDHAGSYFQETGLGTERPVTPTSLRSGSSPARRRDSPSKGRDAKAGVAATAPTTTNTSGLRPTTTTKSALKKTTTASSGAESERGGTSPMAVTMTTTTTEAAQKGARARSLSGGAARKRAVVTTPVAGGEGRKRGAESLGRKGGKAAASLREGGRGRELGRGRIDVRELLGGIDGGGKNAGSEDGGEIVGGLGRERPRLPFREKLRTGGENRERLNFVRGIFPRLQIGFFSHANQRRNMRSYTLNGYSKGDVKPASNDNYQHGTEGPE</sequence>
<feature type="compositionally biased region" description="Polar residues" evidence="2">
    <location>
        <begin position="936"/>
        <end position="953"/>
    </location>
</feature>
<feature type="compositionally biased region" description="Polar residues" evidence="2">
    <location>
        <begin position="839"/>
        <end position="850"/>
    </location>
</feature>
<name>A0A6A6H0C8_VIRVR</name>
<feature type="compositionally biased region" description="Basic and acidic residues" evidence="2">
    <location>
        <begin position="1336"/>
        <end position="1348"/>
    </location>
</feature>
<dbReference type="OrthoDB" id="19232at2759"/>
<feature type="region of interest" description="Disordered" evidence="2">
    <location>
        <begin position="873"/>
        <end position="957"/>
    </location>
</feature>
<dbReference type="InterPro" id="IPR016024">
    <property type="entry name" value="ARM-type_fold"/>
</dbReference>
<dbReference type="InterPro" id="IPR039786">
    <property type="entry name" value="EFR3"/>
</dbReference>
<reference evidence="3" key="1">
    <citation type="journal article" date="2020" name="Stud. Mycol.">
        <title>101 Dothideomycetes genomes: a test case for predicting lifestyles and emergence of pathogens.</title>
        <authorList>
            <person name="Haridas S."/>
            <person name="Albert R."/>
            <person name="Binder M."/>
            <person name="Bloem J."/>
            <person name="Labutti K."/>
            <person name="Salamov A."/>
            <person name="Andreopoulos B."/>
            <person name="Baker S."/>
            <person name="Barry K."/>
            <person name="Bills G."/>
            <person name="Bluhm B."/>
            <person name="Cannon C."/>
            <person name="Castanera R."/>
            <person name="Culley D."/>
            <person name="Daum C."/>
            <person name="Ezra D."/>
            <person name="Gonzalez J."/>
            <person name="Henrissat B."/>
            <person name="Kuo A."/>
            <person name="Liang C."/>
            <person name="Lipzen A."/>
            <person name="Lutzoni F."/>
            <person name="Magnuson J."/>
            <person name="Mondo S."/>
            <person name="Nolan M."/>
            <person name="Ohm R."/>
            <person name="Pangilinan J."/>
            <person name="Park H.-J."/>
            <person name="Ramirez L."/>
            <person name="Alfaro M."/>
            <person name="Sun H."/>
            <person name="Tritt A."/>
            <person name="Yoshinaga Y."/>
            <person name="Zwiers L.-H."/>
            <person name="Turgeon B."/>
            <person name="Goodwin S."/>
            <person name="Spatafora J."/>
            <person name="Crous P."/>
            <person name="Grigoriev I."/>
        </authorList>
    </citation>
    <scope>NUCLEOTIDE SEQUENCE</scope>
    <source>
        <strain evidence="3">Tuck. ex Michener</strain>
    </source>
</reference>
<feature type="compositionally biased region" description="Polar residues" evidence="2">
    <location>
        <begin position="1324"/>
        <end position="1333"/>
    </location>
</feature>
<evidence type="ECO:0000256" key="1">
    <source>
        <dbReference type="ARBA" id="ARBA00010216"/>
    </source>
</evidence>
<feature type="region of interest" description="Disordered" evidence="2">
    <location>
        <begin position="816"/>
        <end position="853"/>
    </location>
</feature>
<protein>
    <recommendedName>
        <fullName evidence="5">Protein EFR3</fullName>
    </recommendedName>
</protein>
<dbReference type="PANTHER" id="PTHR47766:SF1">
    <property type="entry name" value="PROTEIN EFR3"/>
    <property type="match status" value="1"/>
</dbReference>
<feature type="compositionally biased region" description="Basic and acidic residues" evidence="2">
    <location>
        <begin position="1434"/>
        <end position="1444"/>
    </location>
</feature>